<organism evidence="3 4">
    <name type="scientific">Streptomyces flavofungini</name>
    <dbReference type="NCBI Taxonomy" id="68200"/>
    <lineage>
        <taxon>Bacteria</taxon>
        <taxon>Bacillati</taxon>
        <taxon>Actinomycetota</taxon>
        <taxon>Actinomycetes</taxon>
        <taxon>Kitasatosporales</taxon>
        <taxon>Streptomycetaceae</taxon>
        <taxon>Streptomyces</taxon>
    </lineage>
</organism>
<proteinExistence type="predicted"/>
<evidence type="ECO:0000259" key="2">
    <source>
        <dbReference type="Pfam" id="PF14020"/>
    </source>
</evidence>
<accession>A0ABS0X7M3</accession>
<name>A0ABS0X7M3_9ACTN</name>
<evidence type="ECO:0000256" key="1">
    <source>
        <dbReference type="SAM" id="MobiDB-lite"/>
    </source>
</evidence>
<evidence type="ECO:0000313" key="3">
    <source>
        <dbReference type="EMBL" id="MBJ3808996.1"/>
    </source>
</evidence>
<dbReference type="InterPro" id="IPR025330">
    <property type="entry name" value="DUF4236"/>
</dbReference>
<comment type="caution">
    <text evidence="3">The sequence shown here is derived from an EMBL/GenBank/DDBJ whole genome shotgun (WGS) entry which is preliminary data.</text>
</comment>
<dbReference type="EMBL" id="JAEKOZ010000010">
    <property type="protein sequence ID" value="MBJ3808996.1"/>
    <property type="molecule type" value="Genomic_DNA"/>
</dbReference>
<dbReference type="Proteomes" id="UP000634780">
    <property type="component" value="Unassembled WGS sequence"/>
</dbReference>
<protein>
    <submittedName>
        <fullName evidence="3">DUF4236 domain-containing protein</fullName>
    </submittedName>
</protein>
<dbReference type="Pfam" id="PF14020">
    <property type="entry name" value="DUF4236"/>
    <property type="match status" value="1"/>
</dbReference>
<feature type="region of interest" description="Disordered" evidence="1">
    <location>
        <begin position="28"/>
        <end position="62"/>
    </location>
</feature>
<gene>
    <name evidence="3" type="ORF">JGB26_18050</name>
</gene>
<reference evidence="3 4" key="1">
    <citation type="submission" date="2020-12" db="EMBL/GenBank/DDBJ databases">
        <title>Streptomyces typhae sp. nov., a novel endophytic actinomycete isolated from the root of cattail pollen (Typha angustifolia L.).</title>
        <authorList>
            <person name="Peng C."/>
            <person name="Liu C."/>
        </authorList>
    </citation>
    <scope>NUCLEOTIDE SEQUENCE [LARGE SCALE GENOMIC DNA]</scope>
    <source>
        <strain evidence="3 4">JCM 4753</strain>
    </source>
</reference>
<sequence length="62" mass="7216">MSITFHKSFRIFPGVRLKINGRKWSITLGGKHGHHTINSDGRRESSLHLPGSIRVRRDHHRH</sequence>
<evidence type="ECO:0000313" key="4">
    <source>
        <dbReference type="Proteomes" id="UP000634780"/>
    </source>
</evidence>
<keyword evidence="4" id="KW-1185">Reference proteome</keyword>
<dbReference type="RefSeq" id="WP_190117249.1">
    <property type="nucleotide sequence ID" value="NZ_BMVR01000007.1"/>
</dbReference>
<feature type="domain" description="DUF4236" evidence="2">
    <location>
        <begin position="4"/>
        <end position="53"/>
    </location>
</feature>